<reference evidence="2 3" key="1">
    <citation type="submission" date="2017-11" db="EMBL/GenBank/DDBJ databases">
        <title>The genome sequence of Pantoea rodasii DSM 26611.</title>
        <authorList>
            <person name="Gao J."/>
            <person name="Mao X."/>
            <person name="Sun J."/>
        </authorList>
    </citation>
    <scope>NUCLEOTIDE SEQUENCE [LARGE SCALE GENOMIC DNA]</scope>
    <source>
        <strain evidence="2 3">DSM 26611</strain>
    </source>
</reference>
<name>A0A2M9WE65_9GAMM</name>
<accession>A0A2M9WE65</accession>
<dbReference type="AlphaFoldDB" id="A0A2M9WE65"/>
<sequence length="61" mass="7003">MTFPRTYVKSFHSPYPQSHLDSALPFTKENCEETFISHAIFSGFILTVLAPFFYLLLSNVT</sequence>
<keyword evidence="1" id="KW-0472">Membrane</keyword>
<evidence type="ECO:0000313" key="3">
    <source>
        <dbReference type="Proteomes" id="UP000232062"/>
    </source>
</evidence>
<feature type="transmembrane region" description="Helical" evidence="1">
    <location>
        <begin position="35"/>
        <end position="57"/>
    </location>
</feature>
<dbReference type="GO" id="GO:0015661">
    <property type="term" value="F:L-lysine efflux transmembrane transporter activity"/>
    <property type="evidence" value="ECO:0007669"/>
    <property type="project" value="InterPro"/>
</dbReference>
<keyword evidence="3" id="KW-1185">Reference proteome</keyword>
<organism evidence="2 3">
    <name type="scientific">Pantoea rodasii</name>
    <dbReference type="NCBI Taxonomy" id="1076549"/>
    <lineage>
        <taxon>Bacteria</taxon>
        <taxon>Pseudomonadati</taxon>
        <taxon>Pseudomonadota</taxon>
        <taxon>Gammaproteobacteria</taxon>
        <taxon>Enterobacterales</taxon>
        <taxon>Erwiniaceae</taxon>
        <taxon>Pantoea</taxon>
    </lineage>
</organism>
<keyword evidence="1" id="KW-1133">Transmembrane helix</keyword>
<evidence type="ECO:0000256" key="1">
    <source>
        <dbReference type="SAM" id="Phobius"/>
    </source>
</evidence>
<dbReference type="Proteomes" id="UP000232062">
    <property type="component" value="Unassembled WGS sequence"/>
</dbReference>
<dbReference type="InterPro" id="IPR005642">
    <property type="entry name" value="LysO"/>
</dbReference>
<proteinExistence type="predicted"/>
<gene>
    <name evidence="2" type="ORF">PRCB_09200</name>
</gene>
<evidence type="ECO:0000313" key="2">
    <source>
        <dbReference type="EMBL" id="PJZ05835.1"/>
    </source>
</evidence>
<comment type="caution">
    <text evidence="2">The sequence shown here is derived from an EMBL/GenBank/DDBJ whole genome shotgun (WGS) entry which is preliminary data.</text>
</comment>
<protein>
    <submittedName>
        <fullName evidence="2">Uncharacterized protein</fullName>
    </submittedName>
</protein>
<dbReference type="EMBL" id="PIQI01000013">
    <property type="protein sequence ID" value="PJZ05835.1"/>
    <property type="molecule type" value="Genomic_DNA"/>
</dbReference>
<keyword evidence="1" id="KW-0812">Transmembrane</keyword>
<dbReference type="Pfam" id="PF03956">
    <property type="entry name" value="Lys_export"/>
    <property type="match status" value="1"/>
</dbReference>